<dbReference type="SUPFAM" id="SSF49384">
    <property type="entry name" value="Carbohydrate-binding domain"/>
    <property type="match status" value="1"/>
</dbReference>
<evidence type="ECO:0000313" key="1">
    <source>
        <dbReference type="EMBL" id="MBW7462412.1"/>
    </source>
</evidence>
<comment type="caution">
    <text evidence="1">The sequence shown here is derived from an EMBL/GenBank/DDBJ whole genome shotgun (WGS) entry which is preliminary data.</text>
</comment>
<dbReference type="Gene3D" id="2.60.40.680">
    <property type="match status" value="1"/>
</dbReference>
<name>A0ABS7CN72_9BACL</name>
<keyword evidence="2" id="KW-1185">Reference proteome</keyword>
<protein>
    <submittedName>
        <fullName evidence="1">Uncharacterized protein</fullName>
    </submittedName>
</protein>
<feature type="non-terminal residue" evidence="1">
    <location>
        <position position="1"/>
    </location>
</feature>
<reference evidence="1 2" key="1">
    <citation type="submission" date="2021-07" db="EMBL/GenBank/DDBJ databases">
        <title>Paenibacillus radiodurans sp. nov., isolated from the southeastern edge of Tengger Desert.</title>
        <authorList>
            <person name="Zhang G."/>
        </authorList>
    </citation>
    <scope>NUCLEOTIDE SEQUENCE [LARGE SCALE GENOMIC DNA]</scope>
    <source>
        <strain evidence="1 2">CCM 7311</strain>
    </source>
</reference>
<dbReference type="EMBL" id="JAHZIK010003908">
    <property type="protein sequence ID" value="MBW7462412.1"/>
    <property type="molecule type" value="Genomic_DNA"/>
</dbReference>
<sequence length="99" mass="9965">EFTVYGTVTGTDQPARAIVTVHDAGGGTLTGPESVAGGQPFELTLAVNGAGADVLALDATVTFDGDKVEWIGTGDILKDGLALVGEDAKPGKVRLILAN</sequence>
<organism evidence="1 2">
    <name type="scientific">Paenibacillus sepulcri</name>
    <dbReference type="NCBI Taxonomy" id="359917"/>
    <lineage>
        <taxon>Bacteria</taxon>
        <taxon>Bacillati</taxon>
        <taxon>Bacillota</taxon>
        <taxon>Bacilli</taxon>
        <taxon>Bacillales</taxon>
        <taxon>Paenibacillaceae</taxon>
        <taxon>Paenibacillus</taxon>
    </lineage>
</organism>
<evidence type="ECO:0000313" key="2">
    <source>
        <dbReference type="Proteomes" id="UP001519887"/>
    </source>
</evidence>
<proteinExistence type="predicted"/>
<dbReference type="Proteomes" id="UP001519887">
    <property type="component" value="Unassembled WGS sequence"/>
</dbReference>
<gene>
    <name evidence="1" type="ORF">K0U00_51015</name>
</gene>
<accession>A0ABS7CN72</accession>
<dbReference type="InterPro" id="IPR008965">
    <property type="entry name" value="CBM2/CBM3_carb-bd_dom_sf"/>
</dbReference>
<feature type="non-terminal residue" evidence="1">
    <location>
        <position position="99"/>
    </location>
</feature>